<feature type="transmembrane region" description="Helical" evidence="1">
    <location>
        <begin position="32"/>
        <end position="48"/>
    </location>
</feature>
<evidence type="ECO:0000256" key="1">
    <source>
        <dbReference type="SAM" id="Phobius"/>
    </source>
</evidence>
<evidence type="ECO:0000313" key="3">
    <source>
        <dbReference type="Proteomes" id="UP000256405"/>
    </source>
</evidence>
<sequence length="51" mass="5671">MASEKGKIIGSIIIMTGVVFAIIGLATDRMGFYAFIGMILLFVGRFFNEYF</sequence>
<organism evidence="2 3">
    <name type="scientific">Algoriphagus antarcticus</name>
    <dbReference type="NCBI Taxonomy" id="238540"/>
    <lineage>
        <taxon>Bacteria</taxon>
        <taxon>Pseudomonadati</taxon>
        <taxon>Bacteroidota</taxon>
        <taxon>Cytophagia</taxon>
        <taxon>Cytophagales</taxon>
        <taxon>Cyclobacteriaceae</taxon>
        <taxon>Algoriphagus</taxon>
    </lineage>
</organism>
<keyword evidence="1" id="KW-0472">Membrane</keyword>
<name>A0A3E0E7T1_9BACT</name>
<keyword evidence="3" id="KW-1185">Reference proteome</keyword>
<keyword evidence="1" id="KW-1133">Transmembrane helix</keyword>
<feature type="transmembrane region" description="Helical" evidence="1">
    <location>
        <begin position="7"/>
        <end position="26"/>
    </location>
</feature>
<dbReference type="AlphaFoldDB" id="A0A3E0E7T1"/>
<comment type="caution">
    <text evidence="2">The sequence shown here is derived from an EMBL/GenBank/DDBJ whole genome shotgun (WGS) entry which is preliminary data.</text>
</comment>
<dbReference type="Proteomes" id="UP000256405">
    <property type="component" value="Unassembled WGS sequence"/>
</dbReference>
<protein>
    <submittedName>
        <fullName evidence="2">Uncharacterized protein</fullName>
    </submittedName>
</protein>
<reference evidence="2 3" key="1">
    <citation type="submission" date="2018-08" db="EMBL/GenBank/DDBJ databases">
        <title>Genomic Encyclopedia of Archaeal and Bacterial Type Strains, Phase II (KMG-II): from individual species to whole genera.</title>
        <authorList>
            <person name="Goeker M."/>
        </authorList>
    </citation>
    <scope>NUCLEOTIDE SEQUENCE [LARGE SCALE GENOMIC DNA]</scope>
    <source>
        <strain evidence="2 3">DSM 15986</strain>
    </source>
</reference>
<dbReference type="EMBL" id="QUNF01000001">
    <property type="protein sequence ID" value="REG94324.1"/>
    <property type="molecule type" value="Genomic_DNA"/>
</dbReference>
<proteinExistence type="predicted"/>
<gene>
    <name evidence="2" type="ORF">C8N25_101151</name>
</gene>
<keyword evidence="1" id="KW-0812">Transmembrane</keyword>
<evidence type="ECO:0000313" key="2">
    <source>
        <dbReference type="EMBL" id="REG94324.1"/>
    </source>
</evidence>
<accession>A0A3E0E7T1</accession>